<reference evidence="3" key="1">
    <citation type="submission" date="2025-08" db="UniProtKB">
        <authorList>
            <consortium name="Ensembl"/>
        </authorList>
    </citation>
    <scope>IDENTIFICATION</scope>
</reference>
<gene>
    <name evidence="3" type="primary">GKN1</name>
</gene>
<protein>
    <submittedName>
        <fullName evidence="3">Gastrokine 1</fullName>
    </submittedName>
</protein>
<dbReference type="PANTHER" id="PTHR16483">
    <property type="entry name" value="GASTROKINE 1"/>
    <property type="match status" value="1"/>
</dbReference>
<evidence type="ECO:0000259" key="2">
    <source>
        <dbReference type="PROSITE" id="PS50869"/>
    </source>
</evidence>
<dbReference type="AlphaFoldDB" id="A0A8C5M9C4"/>
<evidence type="ECO:0000256" key="1">
    <source>
        <dbReference type="ARBA" id="ARBA00023157"/>
    </source>
</evidence>
<dbReference type="SMART" id="SM01039">
    <property type="entry name" value="BRICHOS"/>
    <property type="match status" value="1"/>
</dbReference>
<dbReference type="OrthoDB" id="8674753at2759"/>
<evidence type="ECO:0000313" key="4">
    <source>
        <dbReference type="Proteomes" id="UP000694569"/>
    </source>
</evidence>
<dbReference type="InterPro" id="IPR051772">
    <property type="entry name" value="Gastrokine"/>
</dbReference>
<sequence>MTGEVKILGQNSQTKKILPFISLSKSTIWSRLFSSPANFPEFHLSLSRPNVDVGNEGNVGGNVHQVVNINNQDNVASVNSLNGWNSWDSICDYGRGFIATRPYAKKICIVSKMNKDVFPSLAELSSKVNQKQKAPSPQITTYSINQKPIVHIEEFGQHIESLCKGLPAYTALEIPSKKKNRELIELLSFCIVVL</sequence>
<dbReference type="PROSITE" id="PS50869">
    <property type="entry name" value="BRICHOS"/>
    <property type="match status" value="1"/>
</dbReference>
<dbReference type="Proteomes" id="UP000694569">
    <property type="component" value="Unplaced"/>
</dbReference>
<proteinExistence type="predicted"/>
<dbReference type="Pfam" id="PF04089">
    <property type="entry name" value="BRICHOS"/>
    <property type="match status" value="1"/>
</dbReference>
<dbReference type="Gene3D" id="3.30.390.150">
    <property type="match status" value="1"/>
</dbReference>
<dbReference type="GeneTree" id="ENSGT00930000150969"/>
<feature type="domain" description="BRICHOS" evidence="2">
    <location>
        <begin position="81"/>
        <end position="171"/>
    </location>
</feature>
<organism evidence="3 4">
    <name type="scientific">Leptobrachium leishanense</name>
    <name type="common">Leishan spiny toad</name>
    <dbReference type="NCBI Taxonomy" id="445787"/>
    <lineage>
        <taxon>Eukaryota</taxon>
        <taxon>Metazoa</taxon>
        <taxon>Chordata</taxon>
        <taxon>Craniata</taxon>
        <taxon>Vertebrata</taxon>
        <taxon>Euteleostomi</taxon>
        <taxon>Amphibia</taxon>
        <taxon>Batrachia</taxon>
        <taxon>Anura</taxon>
        <taxon>Pelobatoidea</taxon>
        <taxon>Megophryidae</taxon>
        <taxon>Leptobrachium</taxon>
    </lineage>
</organism>
<name>A0A8C5M9C4_9ANUR</name>
<evidence type="ECO:0000313" key="3">
    <source>
        <dbReference type="Ensembl" id="ENSLLEP00000009785.1"/>
    </source>
</evidence>
<dbReference type="Ensembl" id="ENSLLET00000010163.1">
    <property type="protein sequence ID" value="ENSLLEP00000009785.1"/>
    <property type="gene ID" value="ENSLLEG00000006226.1"/>
</dbReference>
<dbReference type="InterPro" id="IPR007084">
    <property type="entry name" value="BRICHOS_dom"/>
</dbReference>
<keyword evidence="1" id="KW-1015">Disulfide bond</keyword>
<keyword evidence="4" id="KW-1185">Reference proteome</keyword>
<reference evidence="3" key="2">
    <citation type="submission" date="2025-09" db="UniProtKB">
        <authorList>
            <consortium name="Ensembl"/>
        </authorList>
    </citation>
    <scope>IDENTIFICATION</scope>
</reference>
<accession>A0A8C5M9C4</accession>